<reference evidence="1" key="2">
    <citation type="journal article" date="2021" name="Sci. Rep.">
        <title>The distribution of antibiotic resistance genes in chicken gut microbiota commensals.</title>
        <authorList>
            <person name="Juricova H."/>
            <person name="Matiasovicova J."/>
            <person name="Kubasova T."/>
            <person name="Cejkova D."/>
            <person name="Rychlik I."/>
        </authorList>
    </citation>
    <scope>NUCLEOTIDE SEQUENCE</scope>
    <source>
        <strain evidence="1">An582</strain>
    </source>
</reference>
<gene>
    <name evidence="1" type="ORF">H6A20_12230</name>
</gene>
<dbReference type="Proteomes" id="UP000705508">
    <property type="component" value="Unassembled WGS sequence"/>
</dbReference>
<reference evidence="1" key="1">
    <citation type="submission" date="2020-08" db="EMBL/GenBank/DDBJ databases">
        <authorList>
            <person name="Cejkova D."/>
            <person name="Kubasova T."/>
            <person name="Jahodarova E."/>
            <person name="Rychlik I."/>
        </authorList>
    </citation>
    <scope>NUCLEOTIDE SEQUENCE</scope>
    <source>
        <strain evidence="1">An582</strain>
    </source>
</reference>
<evidence type="ECO:0000313" key="1">
    <source>
        <dbReference type="EMBL" id="MBM6949401.1"/>
    </source>
</evidence>
<protein>
    <submittedName>
        <fullName evidence="1">Uncharacterized protein</fullName>
    </submittedName>
</protein>
<dbReference type="EMBL" id="JACJKS010000026">
    <property type="protein sequence ID" value="MBM6949401.1"/>
    <property type="molecule type" value="Genomic_DNA"/>
</dbReference>
<sequence>MVNLLAGPKGSGKTQQMIELANQQAKECSGNVVFIKNSHRDTSSVTFDIRVVCMDDYEAITNIDEYIGFLYGMYSANHDVECVFIDGILKRDHIKSSDMPKFVERLKKISAECEIDFYVSISASKEDLTDIDLTDCKVLN</sequence>
<dbReference type="AlphaFoldDB" id="A0A938XDA7"/>
<evidence type="ECO:0000313" key="2">
    <source>
        <dbReference type="Proteomes" id="UP000705508"/>
    </source>
</evidence>
<accession>A0A938XDA7</accession>
<dbReference type="RefSeq" id="WP_204907400.1">
    <property type="nucleotide sequence ID" value="NZ_JACJKS010000026.1"/>
</dbReference>
<comment type="caution">
    <text evidence="1">The sequence shown here is derived from an EMBL/GenBank/DDBJ whole genome shotgun (WGS) entry which is preliminary data.</text>
</comment>
<organism evidence="1 2">
    <name type="scientific">Mordavella massiliensis</name>
    <dbReference type="NCBI Taxonomy" id="1871024"/>
    <lineage>
        <taxon>Bacteria</taxon>
        <taxon>Bacillati</taxon>
        <taxon>Bacillota</taxon>
        <taxon>Clostridia</taxon>
        <taxon>Eubacteriales</taxon>
        <taxon>Clostridiaceae</taxon>
        <taxon>Mordavella</taxon>
    </lineage>
</organism>
<dbReference type="InterPro" id="IPR027417">
    <property type="entry name" value="P-loop_NTPase"/>
</dbReference>
<proteinExistence type="predicted"/>
<dbReference type="SUPFAM" id="SSF52540">
    <property type="entry name" value="P-loop containing nucleoside triphosphate hydrolases"/>
    <property type="match status" value="1"/>
</dbReference>
<name>A0A938XDA7_9CLOT</name>